<dbReference type="EMBL" id="UATL01000001">
    <property type="protein sequence ID" value="SPY29359.1"/>
    <property type="molecule type" value="Genomic_DNA"/>
</dbReference>
<accession>A0A2T3QMQ1</accession>
<evidence type="ECO:0000313" key="2">
    <source>
        <dbReference type="Proteomes" id="UP000251647"/>
    </source>
</evidence>
<dbReference type="Proteomes" id="UP000251647">
    <property type="component" value="Unassembled WGS sequence"/>
</dbReference>
<reference evidence="1 2" key="1">
    <citation type="submission" date="2018-06" db="EMBL/GenBank/DDBJ databases">
        <authorList>
            <consortium name="Pathogen Informatics"/>
            <person name="Doyle S."/>
        </authorList>
    </citation>
    <scope>NUCLEOTIDE SEQUENCE [LARGE SCALE GENOMIC DNA]</scope>
    <source>
        <strain evidence="1 2">NCTC11647</strain>
    </source>
</reference>
<dbReference type="RefSeq" id="WP_005303622.1">
    <property type="nucleotide sequence ID" value="NZ_PYOG01000004.1"/>
</dbReference>
<organism evidence="1 2">
    <name type="scientific">Photobacterium damselae</name>
    <dbReference type="NCBI Taxonomy" id="38293"/>
    <lineage>
        <taxon>Bacteria</taxon>
        <taxon>Pseudomonadati</taxon>
        <taxon>Pseudomonadota</taxon>
        <taxon>Gammaproteobacteria</taxon>
        <taxon>Vibrionales</taxon>
        <taxon>Vibrionaceae</taxon>
        <taxon>Photobacterium</taxon>
    </lineage>
</organism>
<dbReference type="OrthoDB" id="5593857at2"/>
<dbReference type="InterPro" id="IPR012902">
    <property type="entry name" value="N_methyl_site"/>
</dbReference>
<evidence type="ECO:0000313" key="1">
    <source>
        <dbReference type="EMBL" id="SPY29359.1"/>
    </source>
</evidence>
<dbReference type="Pfam" id="PF07963">
    <property type="entry name" value="N_methyl"/>
    <property type="match status" value="1"/>
</dbReference>
<dbReference type="AlphaFoldDB" id="A0A2T3QMQ1"/>
<name>A0A2T3QMQ1_PHODM</name>
<sequence>MSTNLKSRGFTLIEGIITIVLLAIAMITLTSFLFPQLERSAIPMYQAKSAAIADAVFNEILSRQFDQNSDPLGDSVYRCGEAYPAAVSGAMTSNLCSKELGPDDELEKEQPQYSNDVDDFIGCWGVLSQCETHQGVEYRAIKDKENSLVGLIPGVSQSEYKHIAVIVNVNYVDNSHDQFKLVSAPKAAAELVPLKQISVTVDAGRYGSYQYKALRGNY</sequence>
<proteinExistence type="predicted"/>
<dbReference type="PROSITE" id="PS00409">
    <property type="entry name" value="PROKAR_NTER_METHYL"/>
    <property type="match status" value="1"/>
</dbReference>
<gene>
    <name evidence="1" type="ORF">NCTC11647_02559</name>
</gene>
<protein>
    <submittedName>
        <fullName evidence="1">Uncharacterized protein</fullName>
    </submittedName>
</protein>